<comment type="caution">
    <text evidence="5">The sequence shown here is derived from an EMBL/GenBank/DDBJ whole genome shotgun (WGS) entry which is preliminary data.</text>
</comment>
<evidence type="ECO:0000256" key="3">
    <source>
        <dbReference type="ARBA" id="ARBA00023163"/>
    </source>
</evidence>
<gene>
    <name evidence="5" type="ORF">FCI23_09230</name>
</gene>
<evidence type="ECO:0000256" key="2">
    <source>
        <dbReference type="ARBA" id="ARBA00023125"/>
    </source>
</evidence>
<dbReference type="SMART" id="SM00895">
    <property type="entry name" value="FCD"/>
    <property type="match status" value="1"/>
</dbReference>
<sequence length="275" mass="29161">MSVPHTGKLYRGRVADQIAEDLREQILSGDLPDGSRLPAERELATSYDVSGPTIREAIRVLTAMGLVSTRNGSRATVTAQGDTLLAMSIASVVQFEKVGAREVLGLLGALNAYAAELAAEHASDEEIADLRAAAEETASTENVEQSSAALRHFFVVLSAISHNPLLAALCRFTAEVQIGLAVKLSRGEGGSWGQVAGALHPERLRIVDAIAGRDPAVAASVVRDYHRHVVERIRSVRKGEEPAASDAGLTEALTAWLRTNVGLGGQAESRRTPQS</sequence>
<dbReference type="InterPro" id="IPR036390">
    <property type="entry name" value="WH_DNA-bd_sf"/>
</dbReference>
<dbReference type="SMART" id="SM00345">
    <property type="entry name" value="HTH_GNTR"/>
    <property type="match status" value="1"/>
</dbReference>
<dbReference type="Gene3D" id="1.10.10.10">
    <property type="entry name" value="Winged helix-like DNA-binding domain superfamily/Winged helix DNA-binding domain"/>
    <property type="match status" value="1"/>
</dbReference>
<dbReference type="Pfam" id="PF07729">
    <property type="entry name" value="FCD"/>
    <property type="match status" value="1"/>
</dbReference>
<dbReference type="PANTHER" id="PTHR43537:SF5">
    <property type="entry name" value="UXU OPERON TRANSCRIPTIONAL REGULATOR"/>
    <property type="match status" value="1"/>
</dbReference>
<keyword evidence="3" id="KW-0804">Transcription</keyword>
<organism evidence="5 6">
    <name type="scientific">Actinacidiphila oryziradicis</name>
    <dbReference type="NCBI Taxonomy" id="2571141"/>
    <lineage>
        <taxon>Bacteria</taxon>
        <taxon>Bacillati</taxon>
        <taxon>Actinomycetota</taxon>
        <taxon>Actinomycetes</taxon>
        <taxon>Kitasatosporales</taxon>
        <taxon>Streptomycetaceae</taxon>
        <taxon>Actinacidiphila</taxon>
    </lineage>
</organism>
<dbReference type="CDD" id="cd07377">
    <property type="entry name" value="WHTH_GntR"/>
    <property type="match status" value="1"/>
</dbReference>
<dbReference type="Gene3D" id="1.20.120.530">
    <property type="entry name" value="GntR ligand-binding domain-like"/>
    <property type="match status" value="1"/>
</dbReference>
<dbReference type="RefSeq" id="WP_136722975.1">
    <property type="nucleotide sequence ID" value="NZ_SUMC01000006.1"/>
</dbReference>
<dbReference type="SUPFAM" id="SSF48008">
    <property type="entry name" value="GntR ligand-binding domain-like"/>
    <property type="match status" value="1"/>
</dbReference>
<reference evidence="5 6" key="1">
    <citation type="submission" date="2019-04" db="EMBL/GenBank/DDBJ databases">
        <title>Streptomyces oryziradicis sp. nov., a novel actinomycete isolated from rhizosphere soil of rice (Oryza sativa L.).</title>
        <authorList>
            <person name="Li C."/>
        </authorList>
    </citation>
    <scope>NUCLEOTIDE SEQUENCE [LARGE SCALE GENOMIC DNA]</scope>
    <source>
        <strain evidence="5 6">NEAU-C40</strain>
    </source>
</reference>
<dbReference type="InterPro" id="IPR036388">
    <property type="entry name" value="WH-like_DNA-bd_sf"/>
</dbReference>
<evidence type="ECO:0000259" key="4">
    <source>
        <dbReference type="PROSITE" id="PS50949"/>
    </source>
</evidence>
<dbReference type="OrthoDB" id="3172099at2"/>
<proteinExistence type="predicted"/>
<keyword evidence="2" id="KW-0238">DNA-binding</keyword>
<name>A0A4U0SPI1_9ACTN</name>
<dbReference type="InterPro" id="IPR008920">
    <property type="entry name" value="TF_FadR/GntR_C"/>
</dbReference>
<feature type="domain" description="HTH gntR-type" evidence="4">
    <location>
        <begin position="12"/>
        <end position="80"/>
    </location>
</feature>
<dbReference type="SUPFAM" id="SSF46785">
    <property type="entry name" value="Winged helix' DNA-binding domain"/>
    <property type="match status" value="1"/>
</dbReference>
<dbReference type="PANTHER" id="PTHR43537">
    <property type="entry name" value="TRANSCRIPTIONAL REGULATOR, GNTR FAMILY"/>
    <property type="match status" value="1"/>
</dbReference>
<evidence type="ECO:0000313" key="5">
    <source>
        <dbReference type="EMBL" id="TKA11980.1"/>
    </source>
</evidence>
<evidence type="ECO:0000313" key="6">
    <source>
        <dbReference type="Proteomes" id="UP000305778"/>
    </source>
</evidence>
<keyword evidence="6" id="KW-1185">Reference proteome</keyword>
<dbReference type="GO" id="GO:0003700">
    <property type="term" value="F:DNA-binding transcription factor activity"/>
    <property type="evidence" value="ECO:0007669"/>
    <property type="project" value="InterPro"/>
</dbReference>
<dbReference type="PROSITE" id="PS50949">
    <property type="entry name" value="HTH_GNTR"/>
    <property type="match status" value="1"/>
</dbReference>
<dbReference type="PRINTS" id="PR00035">
    <property type="entry name" value="HTHGNTR"/>
</dbReference>
<dbReference type="GO" id="GO:0003677">
    <property type="term" value="F:DNA binding"/>
    <property type="evidence" value="ECO:0007669"/>
    <property type="project" value="UniProtKB-KW"/>
</dbReference>
<dbReference type="AlphaFoldDB" id="A0A4U0SPI1"/>
<evidence type="ECO:0000256" key="1">
    <source>
        <dbReference type="ARBA" id="ARBA00023015"/>
    </source>
</evidence>
<dbReference type="EMBL" id="SUMC01000006">
    <property type="protein sequence ID" value="TKA11980.1"/>
    <property type="molecule type" value="Genomic_DNA"/>
</dbReference>
<keyword evidence="1" id="KW-0805">Transcription regulation</keyword>
<dbReference type="Pfam" id="PF00392">
    <property type="entry name" value="GntR"/>
    <property type="match status" value="1"/>
</dbReference>
<dbReference type="InterPro" id="IPR000524">
    <property type="entry name" value="Tscrpt_reg_HTH_GntR"/>
</dbReference>
<dbReference type="InterPro" id="IPR011711">
    <property type="entry name" value="GntR_C"/>
</dbReference>
<dbReference type="Proteomes" id="UP000305778">
    <property type="component" value="Unassembled WGS sequence"/>
</dbReference>
<accession>A0A4U0SPI1</accession>
<protein>
    <submittedName>
        <fullName evidence="5">FadR family transcriptional regulator</fullName>
    </submittedName>
</protein>